<dbReference type="Pfam" id="PF01239">
    <property type="entry name" value="PPTA"/>
    <property type="match status" value="1"/>
</dbReference>
<proteinExistence type="inferred from homology"/>
<dbReference type="PANTHER" id="PTHR11129:SF3">
    <property type="entry name" value="PROTEIN PRENYLTRANSFERASE ALPHA SUBUNIT REPEAT-CONTAINING PROTEIN 1"/>
    <property type="match status" value="1"/>
</dbReference>
<comment type="similarity">
    <text evidence="1">Belongs to the protein prenyltransferase subunit alpha family.</text>
</comment>
<name>A0A168B8R7_9HYPO</name>
<evidence type="ECO:0000256" key="4">
    <source>
        <dbReference type="ARBA" id="ARBA00022737"/>
    </source>
</evidence>
<accession>A0A168B8R7</accession>
<dbReference type="OrthoDB" id="5358702at2759"/>
<comment type="caution">
    <text evidence="5">The sequence shown here is derived from an EMBL/GenBank/DDBJ whole genome shotgun (WGS) entry which is preliminary data.</text>
</comment>
<gene>
    <name evidence="5" type="ORF">AAL_05070</name>
</gene>
<keyword evidence="2" id="KW-0637">Prenyltransferase</keyword>
<evidence type="ECO:0000256" key="1">
    <source>
        <dbReference type="ARBA" id="ARBA00006734"/>
    </source>
</evidence>
<dbReference type="Gene3D" id="1.25.40.120">
    <property type="entry name" value="Protein prenylyltransferase"/>
    <property type="match status" value="1"/>
</dbReference>
<evidence type="ECO:0000313" key="5">
    <source>
        <dbReference type="EMBL" id="KZZ94959.1"/>
    </source>
</evidence>
<dbReference type="STRING" id="1081109.A0A168B8R7"/>
<protein>
    <submittedName>
        <fullName evidence="5">Protein prenyltransferase</fullName>
    </submittedName>
</protein>
<reference evidence="5 6" key="1">
    <citation type="journal article" date="2016" name="Genome Biol. Evol.">
        <title>Divergent and convergent evolution of fungal pathogenicity.</title>
        <authorList>
            <person name="Shang Y."/>
            <person name="Xiao G."/>
            <person name="Zheng P."/>
            <person name="Cen K."/>
            <person name="Zhan S."/>
            <person name="Wang C."/>
        </authorList>
    </citation>
    <scope>NUCLEOTIDE SEQUENCE [LARGE SCALE GENOMIC DNA]</scope>
    <source>
        <strain evidence="5 6">RCEF 2490</strain>
    </source>
</reference>
<keyword evidence="6" id="KW-1185">Reference proteome</keyword>
<evidence type="ECO:0000256" key="3">
    <source>
        <dbReference type="ARBA" id="ARBA00022679"/>
    </source>
</evidence>
<keyword evidence="3 5" id="KW-0808">Transferase</keyword>
<evidence type="ECO:0000256" key="2">
    <source>
        <dbReference type="ARBA" id="ARBA00022602"/>
    </source>
</evidence>
<organism evidence="5 6">
    <name type="scientific">Moelleriella libera RCEF 2490</name>
    <dbReference type="NCBI Taxonomy" id="1081109"/>
    <lineage>
        <taxon>Eukaryota</taxon>
        <taxon>Fungi</taxon>
        <taxon>Dikarya</taxon>
        <taxon>Ascomycota</taxon>
        <taxon>Pezizomycotina</taxon>
        <taxon>Sordariomycetes</taxon>
        <taxon>Hypocreomycetidae</taxon>
        <taxon>Hypocreales</taxon>
        <taxon>Clavicipitaceae</taxon>
        <taxon>Moelleriella</taxon>
    </lineage>
</organism>
<dbReference type="PANTHER" id="PTHR11129">
    <property type="entry name" value="PROTEIN FARNESYLTRANSFERASE ALPHA SUBUNIT/RAB GERANYLGERANYL TRANSFERASE ALPHA SUBUNIT"/>
    <property type="match status" value="1"/>
</dbReference>
<dbReference type="Proteomes" id="UP000078544">
    <property type="component" value="Unassembled WGS sequence"/>
</dbReference>
<dbReference type="GO" id="GO:0008318">
    <property type="term" value="F:protein prenyltransferase activity"/>
    <property type="evidence" value="ECO:0007669"/>
    <property type="project" value="InterPro"/>
</dbReference>
<dbReference type="GO" id="GO:0005737">
    <property type="term" value="C:cytoplasm"/>
    <property type="evidence" value="ECO:0007669"/>
    <property type="project" value="TreeGrafter"/>
</dbReference>
<dbReference type="EMBL" id="AZGY01000010">
    <property type="protein sequence ID" value="KZZ94959.1"/>
    <property type="molecule type" value="Genomic_DNA"/>
</dbReference>
<dbReference type="InterPro" id="IPR002088">
    <property type="entry name" value="Prenyl_trans_a"/>
</dbReference>
<dbReference type="SUPFAM" id="SSF48439">
    <property type="entry name" value="Protein prenylyltransferase"/>
    <property type="match status" value="1"/>
</dbReference>
<sequence>MSRALDPAVKKALKQGNHQDVFEAVLALFAHRHDGGYLEIEILPSSHTLEPGTYILRDGPFVAVPKLRLVQAFIHARQILNAYLANGHDVDVVAVQRATAALLLMDSEHLTAANTRKRLVAGGLLPDAVRRRAEILQDELYFVNSLLSSRLHRHTKSPVLWNHKRWLLRQAGVQVDVSHEFREVVLVAAERHPRNYYAWTYARDLVARHQMASSPEDEGPTFVQTTIFPLVRTWCRFHHQDISGWSFMLSLVLLLPAAVARDTYEDVLGMTEKLQWRNETVWHFLKNMARLPAVRARKENRMRVMHVLRLLRKGLDDECLDARILDKAEACIISVGKAPDQPTSLD</sequence>
<keyword evidence="4" id="KW-0677">Repeat</keyword>
<dbReference type="AlphaFoldDB" id="A0A168B8R7"/>
<evidence type="ECO:0000313" key="6">
    <source>
        <dbReference type="Proteomes" id="UP000078544"/>
    </source>
</evidence>